<dbReference type="SMART" id="SM00018">
    <property type="entry name" value="PD"/>
    <property type="match status" value="1"/>
</dbReference>
<keyword evidence="4" id="KW-0472">Membrane</keyword>
<dbReference type="CDD" id="cd06602">
    <property type="entry name" value="GH31_MGAM_SI_GAA"/>
    <property type="match status" value="1"/>
</dbReference>
<evidence type="ECO:0000313" key="12">
    <source>
        <dbReference type="EMBL" id="CAG6699871.1"/>
    </source>
</evidence>
<dbReference type="InterPro" id="IPR011013">
    <property type="entry name" value="Gal_mutarotase_sf_dom"/>
</dbReference>
<comment type="subcellular location">
    <subcellularLocation>
        <location evidence="1">Endomembrane system</location>
    </subcellularLocation>
</comment>
<dbReference type="GO" id="GO:0030246">
    <property type="term" value="F:carbohydrate binding"/>
    <property type="evidence" value="ECO:0007669"/>
    <property type="project" value="InterPro"/>
</dbReference>
<organism evidence="12">
    <name type="scientific">Cacopsylla melanoneura</name>
    <dbReference type="NCBI Taxonomy" id="428564"/>
    <lineage>
        <taxon>Eukaryota</taxon>
        <taxon>Metazoa</taxon>
        <taxon>Ecdysozoa</taxon>
        <taxon>Arthropoda</taxon>
        <taxon>Hexapoda</taxon>
        <taxon>Insecta</taxon>
        <taxon>Pterygota</taxon>
        <taxon>Neoptera</taxon>
        <taxon>Paraneoptera</taxon>
        <taxon>Hemiptera</taxon>
        <taxon>Sternorrhyncha</taxon>
        <taxon>Psylloidea</taxon>
        <taxon>Psyllidae</taxon>
        <taxon>Psyllinae</taxon>
        <taxon>Cacopsylla</taxon>
    </lineage>
</organism>
<dbReference type="SUPFAM" id="SSF51445">
    <property type="entry name" value="(Trans)glycosidases"/>
    <property type="match status" value="1"/>
</dbReference>
<dbReference type="Pfam" id="PF00088">
    <property type="entry name" value="Trefoil"/>
    <property type="match status" value="1"/>
</dbReference>
<reference evidence="12" key="1">
    <citation type="submission" date="2021-05" db="EMBL/GenBank/DDBJ databases">
        <authorList>
            <person name="Alioto T."/>
            <person name="Alioto T."/>
            <person name="Gomez Garrido J."/>
        </authorList>
    </citation>
    <scope>NUCLEOTIDE SEQUENCE</scope>
</reference>
<comment type="similarity">
    <text evidence="2 9">Belongs to the glycosyl hydrolase 31 family.</text>
</comment>
<feature type="compositionally biased region" description="Polar residues" evidence="10">
    <location>
        <begin position="18"/>
        <end position="27"/>
    </location>
</feature>
<dbReference type="InterPro" id="IPR000519">
    <property type="entry name" value="P_trefoil_dom"/>
</dbReference>
<evidence type="ECO:0000256" key="5">
    <source>
        <dbReference type="ARBA" id="ARBA00023157"/>
    </source>
</evidence>
<feature type="domain" description="P-type" evidence="11">
    <location>
        <begin position="181"/>
        <end position="228"/>
    </location>
</feature>
<evidence type="ECO:0000256" key="3">
    <source>
        <dbReference type="ARBA" id="ARBA00022801"/>
    </source>
</evidence>
<dbReference type="GO" id="GO:0005975">
    <property type="term" value="P:carbohydrate metabolic process"/>
    <property type="evidence" value="ECO:0007669"/>
    <property type="project" value="InterPro"/>
</dbReference>
<dbReference type="AlphaFoldDB" id="A0A8D8U7X2"/>
<dbReference type="Pfam" id="PF21365">
    <property type="entry name" value="Glyco_hydro_31_3rd"/>
    <property type="match status" value="1"/>
</dbReference>
<dbReference type="CDD" id="cd00111">
    <property type="entry name" value="Trefoil"/>
    <property type="match status" value="1"/>
</dbReference>
<dbReference type="PANTHER" id="PTHR22762:SF131">
    <property type="entry name" value="GLYCOSIDE HYDROLASE FAMILY 31 N-TERMINAL DOMAIN-CONTAINING PROTEIN"/>
    <property type="match status" value="1"/>
</dbReference>
<evidence type="ECO:0000256" key="4">
    <source>
        <dbReference type="ARBA" id="ARBA00023136"/>
    </source>
</evidence>
<dbReference type="InterPro" id="IPR030458">
    <property type="entry name" value="Glyco_hydro_31_AS"/>
</dbReference>
<evidence type="ECO:0000256" key="2">
    <source>
        <dbReference type="ARBA" id="ARBA00007806"/>
    </source>
</evidence>
<dbReference type="SUPFAM" id="SSF51011">
    <property type="entry name" value="Glycosyl hydrolase domain"/>
    <property type="match status" value="1"/>
</dbReference>
<dbReference type="Gene3D" id="3.20.20.80">
    <property type="entry name" value="Glycosidases"/>
    <property type="match status" value="1"/>
</dbReference>
<dbReference type="FunFam" id="2.60.40.1180:FF:000001">
    <property type="entry name" value="Maltase-glucoamylase, intestinal"/>
    <property type="match status" value="1"/>
</dbReference>
<evidence type="ECO:0000256" key="7">
    <source>
        <dbReference type="ARBA" id="ARBA00023295"/>
    </source>
</evidence>
<dbReference type="PROSITE" id="PS00707">
    <property type="entry name" value="GLYCOSYL_HYDROL_F31_2"/>
    <property type="match status" value="1"/>
</dbReference>
<dbReference type="InterPro" id="IPR030459">
    <property type="entry name" value="Glyco_hydro_31_CS"/>
</dbReference>
<dbReference type="Gene3D" id="2.60.40.1180">
    <property type="entry name" value="Golgi alpha-mannosidase II"/>
    <property type="match status" value="2"/>
</dbReference>
<dbReference type="PROSITE" id="PS00025">
    <property type="entry name" value="P_TREFOIL_1"/>
    <property type="match status" value="1"/>
</dbReference>
<accession>A0A8D8U7X2</accession>
<dbReference type="InterPro" id="IPR048395">
    <property type="entry name" value="Glyco_hydro_31_C"/>
</dbReference>
<feature type="region of interest" description="Disordered" evidence="10">
    <location>
        <begin position="12"/>
        <end position="115"/>
    </location>
</feature>
<feature type="region of interest" description="Disordered" evidence="10">
    <location>
        <begin position="154"/>
        <end position="175"/>
    </location>
</feature>
<protein>
    <submittedName>
        <fullName evidence="12">Lysosomal alpha-glucosidase</fullName>
    </submittedName>
</protein>
<dbReference type="PANTHER" id="PTHR22762">
    <property type="entry name" value="ALPHA-GLUCOSIDASE"/>
    <property type="match status" value="1"/>
</dbReference>
<dbReference type="InterPro" id="IPR044913">
    <property type="entry name" value="P_trefoil_dom_sf"/>
</dbReference>
<dbReference type="Pfam" id="PF01055">
    <property type="entry name" value="Glyco_hydro_31_2nd"/>
    <property type="match status" value="1"/>
</dbReference>
<dbReference type="InterPro" id="IPR000322">
    <property type="entry name" value="Glyco_hydro_31_TIM"/>
</dbReference>
<evidence type="ECO:0000256" key="10">
    <source>
        <dbReference type="SAM" id="MobiDB-lite"/>
    </source>
</evidence>
<dbReference type="PROSITE" id="PS00129">
    <property type="entry name" value="GLYCOSYL_HYDROL_F31_1"/>
    <property type="match status" value="1"/>
</dbReference>
<keyword evidence="6" id="KW-0325">Glycoprotein</keyword>
<comment type="caution">
    <text evidence="8">Lacks conserved residue(s) required for the propagation of feature annotation.</text>
</comment>
<dbReference type="CDD" id="cd14752">
    <property type="entry name" value="GH31_N"/>
    <property type="match status" value="1"/>
</dbReference>
<keyword evidence="5" id="KW-1015">Disulfide bond</keyword>
<sequence length="1037" mass="116231">MVEFFYINKCNNNNNNNSASRSRTPSGYGTPKPNSIHRASSIPTLSGSGLSWNKPPLARRSSQIPVLIPRARTPSGSSTPVPSLASGTRLQRKSSGASDTNLVEESNNTPSDTNLVEESQVHVTEVTINHVVSDTGEKVAIERIRAKIRATIEKSANSEKSANNEKSNRIDIEDDGGVNYGSCPMKIQDEDRFDCYPGPSPTKDSCTARGCCWSLSSNSKVPACYYPHGLESYRIVQYQNHSHGLDVYWKNKIASPYGSDVKLLKMSVTFETETRVHVKITDANATRFEPSLPEVPMFNTRVRYEDCQYDVRVGENQTGFAILRRADQSLVFDSRNLGGFIYSDQFIQISSRLTSRFIYGMGEKRSPFLRNVDWDTSVLWSLDGSPTDGSNGYGYHPFYMNLNATSGDAHGVYLRTSNALEIVLQPTPAITYRVLGGILDFYFFLGPAPGQVVSQYLELVGNPTLPPYWSLGFHLCRYGYHNVSHIQAVVDRNVKAGIPLDTVWVDIDYMERHNDFSINEQFEGLKEYVKVLHAEGRHFIPIIDPGIASKEDKTYTPYTEGLERGIFVKNASGLPVEGSVWNDRGGTVFPDFSNPDTVDYWLRQLKLMYSLFEFDGLWIDMNEPSNFVNGSLQGCPSNSKYESPPYTPHVYGGSLNYKTLCMESQHHEGLHYNLHTMYGTMETVATNFALKEILNTRPVIISRSTYAGHGKYGGHWTGDVYSTYADMKQSIGDILSLNMFGVSLVGADICGFNGASNAALCQRWLQLGAFYPFSRNHNEDSAPPQDPAYYGPEVIASTRKAYQTRYQLLPYLYSLFYRASLFGETVARSLLFEFPRDSNTWTVDSQFLWGPALLIAPALEENQTTVNVYLPRGIWYEFYPGKAIHSNGTYYSVPCPTDTIPLYVRGGYIVPMQHADQTTTLSRKNSMFLAVHMNETKQAHGTLYWDDGQSLNTWESKQVTVVEFTAISQSVTSSVALIGYTKEPIILEYISVMGESSNITKVWFNGVEHETFVPDPEGLYVGNLSWDLTKPFNLTWS</sequence>
<dbReference type="InterPro" id="IPR017853">
    <property type="entry name" value="GH"/>
</dbReference>
<feature type="compositionally biased region" description="Basic and acidic residues" evidence="10">
    <location>
        <begin position="162"/>
        <end position="171"/>
    </location>
</feature>
<proteinExistence type="inferred from homology"/>
<name>A0A8D8U7X2_9HEMI</name>
<dbReference type="Gene3D" id="2.60.40.1760">
    <property type="entry name" value="glycosyl hydrolase (family 31)"/>
    <property type="match status" value="1"/>
</dbReference>
<evidence type="ECO:0000256" key="9">
    <source>
        <dbReference type="RuleBase" id="RU361185"/>
    </source>
</evidence>
<dbReference type="EMBL" id="HBUF01339163">
    <property type="protein sequence ID" value="CAG6699871.1"/>
    <property type="molecule type" value="Transcribed_RNA"/>
</dbReference>
<evidence type="ECO:0000256" key="6">
    <source>
        <dbReference type="ARBA" id="ARBA00023180"/>
    </source>
</evidence>
<dbReference type="SUPFAM" id="SSF74650">
    <property type="entry name" value="Galactose mutarotase-like"/>
    <property type="match status" value="1"/>
</dbReference>
<keyword evidence="3 9" id="KW-0378">Hydrolase</keyword>
<dbReference type="InterPro" id="IPR017957">
    <property type="entry name" value="P_trefoil_CS"/>
</dbReference>
<evidence type="ECO:0000256" key="8">
    <source>
        <dbReference type="PROSITE-ProRule" id="PRU00779"/>
    </source>
</evidence>
<keyword evidence="7 9" id="KW-0326">Glycosidase</keyword>
<dbReference type="GO" id="GO:0004558">
    <property type="term" value="F:alpha-1,4-glucosidase activity"/>
    <property type="evidence" value="ECO:0007669"/>
    <property type="project" value="TreeGrafter"/>
</dbReference>
<evidence type="ECO:0000256" key="1">
    <source>
        <dbReference type="ARBA" id="ARBA00004308"/>
    </source>
</evidence>
<feature type="compositionally biased region" description="Polar residues" evidence="10">
    <location>
        <begin position="37"/>
        <end position="51"/>
    </location>
</feature>
<feature type="compositionally biased region" description="Polar residues" evidence="10">
    <location>
        <begin position="74"/>
        <end position="115"/>
    </location>
</feature>
<dbReference type="InterPro" id="IPR013780">
    <property type="entry name" value="Glyco_hydro_b"/>
</dbReference>
<dbReference type="GO" id="GO:0012505">
    <property type="term" value="C:endomembrane system"/>
    <property type="evidence" value="ECO:0007669"/>
    <property type="project" value="UniProtKB-SubCell"/>
</dbReference>
<dbReference type="PROSITE" id="PS51448">
    <property type="entry name" value="P_TREFOIL_2"/>
    <property type="match status" value="1"/>
</dbReference>
<dbReference type="Gene3D" id="4.10.110.10">
    <property type="entry name" value="Spasmolytic Protein, domain 1"/>
    <property type="match status" value="1"/>
</dbReference>
<evidence type="ECO:0000259" key="11">
    <source>
        <dbReference type="PROSITE" id="PS51448"/>
    </source>
</evidence>